<sequence>MRTIPIPTAHLFPVADQLLISLLRSLEEKDWQRPTLARLWTVKDVAAHLLDGNMRVIALYRDHYFGEKPSGIHSYADLVHYLNQLNAGWVQASRRLSPALLTDLLENTGNTYSQLMAQQDPFADAVFSVAWAGEQTSPNWFHIAREFTEKMHHQLQIREAVGQTDPLMERSLFYPFIYTLLKGLPHAYRDQPAPDHTIISIEVTGPSGGHWQLLHQDQQWQLLEGNGNGTPAAGISIPAAIAWKLFTKGLSPAEALPQVQLSGNEAMAKVALSMIAVMA</sequence>
<dbReference type="GO" id="GO:0016853">
    <property type="term" value="F:isomerase activity"/>
    <property type="evidence" value="ECO:0007669"/>
    <property type="project" value="UniProtKB-KW"/>
</dbReference>
<proteinExistence type="predicted"/>
<feature type="domain" description="Mycothiol-dependent maleylpyruvate isomerase metal-binding" evidence="1">
    <location>
        <begin position="19"/>
        <end position="156"/>
    </location>
</feature>
<evidence type="ECO:0000259" key="1">
    <source>
        <dbReference type="Pfam" id="PF11716"/>
    </source>
</evidence>
<keyword evidence="2" id="KW-0413">Isomerase</keyword>
<gene>
    <name evidence="2" type="ORF">P0Y53_14325</name>
</gene>
<organism evidence="2 3">
    <name type="scientific">Candidatus Pseudobacter hemicellulosilyticus</name>
    <dbReference type="NCBI Taxonomy" id="3121375"/>
    <lineage>
        <taxon>Bacteria</taxon>
        <taxon>Pseudomonadati</taxon>
        <taxon>Bacteroidota</taxon>
        <taxon>Chitinophagia</taxon>
        <taxon>Chitinophagales</taxon>
        <taxon>Chitinophagaceae</taxon>
        <taxon>Pseudobacter</taxon>
    </lineage>
</organism>
<dbReference type="AlphaFoldDB" id="A0AAJ6BDI4"/>
<protein>
    <submittedName>
        <fullName evidence="2">Maleylpyruvate isomerase N-terminal domain-containing protein</fullName>
    </submittedName>
</protein>
<dbReference type="Proteomes" id="UP001220610">
    <property type="component" value="Chromosome"/>
</dbReference>
<accession>A0AAJ6BDI4</accession>
<evidence type="ECO:0000313" key="2">
    <source>
        <dbReference type="EMBL" id="WEK33665.1"/>
    </source>
</evidence>
<dbReference type="InterPro" id="IPR024344">
    <property type="entry name" value="MDMPI_metal-binding"/>
</dbReference>
<name>A0AAJ6BDI4_9BACT</name>
<dbReference type="Gene3D" id="1.20.120.450">
    <property type="entry name" value="dinb family like domain"/>
    <property type="match status" value="1"/>
</dbReference>
<evidence type="ECO:0000313" key="3">
    <source>
        <dbReference type="Proteomes" id="UP001220610"/>
    </source>
</evidence>
<dbReference type="GO" id="GO:0046872">
    <property type="term" value="F:metal ion binding"/>
    <property type="evidence" value="ECO:0007669"/>
    <property type="project" value="InterPro"/>
</dbReference>
<reference evidence="2" key="1">
    <citation type="submission" date="2023-03" db="EMBL/GenBank/DDBJ databases">
        <title>Andean soil-derived lignocellulolytic bacterial consortium as a source of novel taxa and putative plastic-active enzymes.</title>
        <authorList>
            <person name="Diaz-Garcia L."/>
            <person name="Chuvochina M."/>
            <person name="Feuerriegel G."/>
            <person name="Bunk B."/>
            <person name="Sproer C."/>
            <person name="Streit W.R."/>
            <person name="Rodriguez L.M."/>
            <person name="Overmann J."/>
            <person name="Jimenez D.J."/>
        </authorList>
    </citation>
    <scope>NUCLEOTIDE SEQUENCE</scope>
    <source>
        <strain evidence="2">MAG 7</strain>
    </source>
</reference>
<dbReference type="InterPro" id="IPR034660">
    <property type="entry name" value="DinB/YfiT-like"/>
</dbReference>
<dbReference type="SUPFAM" id="SSF109854">
    <property type="entry name" value="DinB/YfiT-like putative metalloenzymes"/>
    <property type="match status" value="1"/>
</dbReference>
<dbReference type="EMBL" id="CP119311">
    <property type="protein sequence ID" value="WEK33665.1"/>
    <property type="molecule type" value="Genomic_DNA"/>
</dbReference>
<dbReference type="Pfam" id="PF11716">
    <property type="entry name" value="MDMPI_N"/>
    <property type="match status" value="1"/>
</dbReference>